<dbReference type="EMBL" id="ATAM02000007">
    <property type="protein sequence ID" value="KAL0247299.1"/>
    <property type="molecule type" value="Genomic_DNA"/>
</dbReference>
<keyword evidence="5" id="KW-1185">Reference proteome</keyword>
<feature type="compositionally biased region" description="Low complexity" evidence="3">
    <location>
        <begin position="724"/>
        <end position="741"/>
    </location>
</feature>
<feature type="compositionally biased region" description="Pro residues" evidence="3">
    <location>
        <begin position="577"/>
        <end position="586"/>
    </location>
</feature>
<feature type="compositionally biased region" description="Basic and acidic residues" evidence="3">
    <location>
        <begin position="512"/>
        <end position="528"/>
    </location>
</feature>
<dbReference type="SUPFAM" id="SSF48371">
    <property type="entry name" value="ARM repeat"/>
    <property type="match status" value="1"/>
</dbReference>
<feature type="compositionally biased region" description="Acidic residues" evidence="3">
    <location>
        <begin position="873"/>
        <end position="884"/>
    </location>
</feature>
<dbReference type="RefSeq" id="XP_066613260.1">
    <property type="nucleotide sequence ID" value="XM_066758812.1"/>
</dbReference>
<dbReference type="GeneID" id="91991191"/>
<feature type="region of interest" description="Disordered" evidence="3">
    <location>
        <begin position="942"/>
        <end position="972"/>
    </location>
</feature>
<feature type="compositionally biased region" description="Low complexity" evidence="3">
    <location>
        <begin position="776"/>
        <end position="791"/>
    </location>
</feature>
<dbReference type="PANTHER" id="PTHR12758:SF19">
    <property type="entry name" value="APOPTOSIS INHIBITOR 5"/>
    <property type="match status" value="1"/>
</dbReference>
<comment type="caution">
    <text evidence="4">The sequence shown here is derived from an EMBL/GenBank/DDBJ whole genome shotgun (WGS) entry which is preliminary data.</text>
</comment>
<evidence type="ECO:0008006" key="6">
    <source>
        <dbReference type="Google" id="ProtNLM"/>
    </source>
</evidence>
<sequence>MPDAALLDAKQLLSAAIAPNSAKDARRKFHAVLISLPTAPSASYESKSFFGTLVHKFFAEFEDLQDAAIDALLDLCEDEDEKIRMIGIRALGPTARADPRWVRGNTGVLLQLLASQDQELKYVRESIHTLLAVSPADVFSVMADDCRGSEEETGASRQNILKFLSPPSPSSSTGISLDMRRRLLESGDHTDVEDVFREEFLGVITPTQQSQNGQSKGISKDEKMTILKLVIPLSTVTGRNATTPTVRRVSNLITDLVPPGSQAKEVQPVVQLFNSFILSLSLSQQDKEKQNVLDPRLPIVFFAKHGQAITHLALGNDMPSRKMVEGLKMWNEESLRRWQERDTDVEVDVEVTREKVVKQILPALLNASKAFTYNRTLEKAGEMFEILFYTVYLFSTNPSDRRTAYIPPYAQDQLRTLAQHISTFLPPPPRAGNTVTGPGRPDAMRWGVVRDLLEVLSSPRKPLFAGPGIVPTWKSQIQPHPLPHPQLAQNQNHNQTQSQMRRPPPQGPRASLRGEREREFESPRDRGQRQYPPHLEPRRGQPQPQQQPQQQMGRDQDRERERETQTKEERHAGARPATPPLPPLPPTAAAAATLAPVPAGINVDTTASATDGGGDDDGRTNMSLSINGANKRRREGGVGSGSDSARLGQGDGYVEEDGGVRKKKGRNDKDGKVDTETSTSISTSASTGTGTVGAGSALLARMTGGGGRLHTPPPMTQPQPLPLPQHQKAQQTKQQQQQQPKLSLRDRLGPSITSSSALSEGHNMSALDRLALGGKPTSSPAAAGSGTTSGTNKPAQPNTLTIAGHANTAQAQAQVQAQAQSTDTASQRDGADQASISKPKSIKIRRDNRPAPTTLFHRNYSSNGGNIGREEAGEGETEEEEEDEPVVRKGRGFVAKEEDVVMFEPPKEGVHQGTRIRQSGAGGYGSGVQGVWRANTSWLPPAAAAQRGRGGAGPGLGMARGMFGARGTAARR</sequence>
<feature type="compositionally biased region" description="Low complexity" evidence="3">
    <location>
        <begin position="677"/>
        <end position="697"/>
    </location>
</feature>
<evidence type="ECO:0000256" key="1">
    <source>
        <dbReference type="ARBA" id="ARBA00009515"/>
    </source>
</evidence>
<feature type="compositionally biased region" description="Low complexity" evidence="3">
    <location>
        <begin position="540"/>
        <end position="553"/>
    </location>
</feature>
<reference evidence="5" key="1">
    <citation type="submission" date="2015-01" db="EMBL/GenBank/DDBJ databases">
        <title>The Genome Sequence of Cryptococcus gattii MMRL2647.</title>
        <authorList>
            <consortium name="The Broad Institute Genomics Platform"/>
            <person name="Cuomo C."/>
            <person name="Litvintseva A."/>
            <person name="Chen Y."/>
            <person name="Heitman J."/>
            <person name="Sun S."/>
            <person name="Springer D."/>
            <person name="Dromer F."/>
            <person name="Young S."/>
            <person name="Zeng Q."/>
            <person name="Gargeya S."/>
            <person name="Abouelleil A."/>
            <person name="Alvarado L."/>
            <person name="Chapman S.B."/>
            <person name="Gainer-Dewar J."/>
            <person name="Goldberg J."/>
            <person name="Griggs A."/>
            <person name="Gujja S."/>
            <person name="Hansen M."/>
            <person name="Howarth C."/>
            <person name="Imamovic A."/>
            <person name="Larimer J."/>
            <person name="Murphy C."/>
            <person name="Naylor J."/>
            <person name="Pearson M."/>
            <person name="Priest M."/>
            <person name="Roberts A."/>
            <person name="Saif S."/>
            <person name="Shea T."/>
            <person name="Sykes S."/>
            <person name="Wortman J."/>
            <person name="Nusbaum C."/>
            <person name="Birren B."/>
        </authorList>
    </citation>
    <scope>NUCLEOTIDE SEQUENCE [LARGE SCALE GENOMIC DNA]</scope>
    <source>
        <strain evidence="5">IND107</strain>
    </source>
</reference>
<keyword evidence="2" id="KW-0053">Apoptosis</keyword>
<dbReference type="InterPro" id="IPR016024">
    <property type="entry name" value="ARM-type_fold"/>
</dbReference>
<feature type="compositionally biased region" description="Pro residues" evidence="3">
    <location>
        <begin position="711"/>
        <end position="723"/>
    </location>
</feature>
<reference evidence="4 5" key="2">
    <citation type="submission" date="2024-01" db="EMBL/GenBank/DDBJ databases">
        <title>Comparative genomics of Cryptococcus and Kwoniella reveals pathogenesis evolution and contrasting modes of karyotype evolution via chromosome fusion or intercentromeric recombination.</title>
        <authorList>
            <person name="Coelho M.A."/>
            <person name="David-Palma M."/>
            <person name="Shea T."/>
            <person name="Bowers K."/>
            <person name="Mcginley-Smith S."/>
            <person name="Mohammad A.W."/>
            <person name="Gnirke A."/>
            <person name="Yurkov A.M."/>
            <person name="Nowrousian M."/>
            <person name="Sun S."/>
            <person name="Cuomo C.A."/>
            <person name="Heitman J."/>
        </authorList>
    </citation>
    <scope>NUCLEOTIDE SEQUENCE [LARGE SCALE GENOMIC DNA]</scope>
    <source>
        <strain evidence="4 5">IND107</strain>
    </source>
</reference>
<dbReference type="Pfam" id="PF05918">
    <property type="entry name" value="API5"/>
    <property type="match status" value="1"/>
</dbReference>
<name>A0ABR3BSI8_9TREE</name>
<feature type="compositionally biased region" description="Polar residues" evidence="3">
    <location>
        <begin position="792"/>
        <end position="801"/>
    </location>
</feature>
<accession>A0ABR3BSI8</accession>
<dbReference type="InterPro" id="IPR008383">
    <property type="entry name" value="API5"/>
</dbReference>
<proteinExistence type="inferred from homology"/>
<feature type="compositionally biased region" description="Gly residues" evidence="3">
    <location>
        <begin position="948"/>
        <end position="958"/>
    </location>
</feature>
<feature type="region of interest" description="Disordered" evidence="3">
    <location>
        <begin position="602"/>
        <end position="928"/>
    </location>
</feature>
<feature type="compositionally biased region" description="Basic and acidic residues" evidence="3">
    <location>
        <begin position="554"/>
        <end position="572"/>
    </location>
</feature>
<protein>
    <recommendedName>
        <fullName evidence="6">Apoptosis inhibitor 5</fullName>
    </recommendedName>
</protein>
<feature type="compositionally biased region" description="Basic and acidic residues" evidence="3">
    <location>
        <begin position="894"/>
        <end position="910"/>
    </location>
</feature>
<evidence type="ECO:0000256" key="3">
    <source>
        <dbReference type="SAM" id="MobiDB-lite"/>
    </source>
</evidence>
<feature type="compositionally biased region" description="Low complexity" evidence="3">
    <location>
        <begin position="806"/>
        <end position="827"/>
    </location>
</feature>
<gene>
    <name evidence="4" type="ORF">I308_104335</name>
</gene>
<evidence type="ECO:0000313" key="5">
    <source>
        <dbReference type="Proteomes" id="UP000054399"/>
    </source>
</evidence>
<comment type="similarity">
    <text evidence="1">Belongs to the API5 family.</text>
</comment>
<feature type="region of interest" description="Disordered" evidence="3">
    <location>
        <begin position="474"/>
        <end position="588"/>
    </location>
</feature>
<evidence type="ECO:0000256" key="2">
    <source>
        <dbReference type="ARBA" id="ARBA00022703"/>
    </source>
</evidence>
<dbReference type="Proteomes" id="UP000054399">
    <property type="component" value="Unassembled WGS sequence"/>
</dbReference>
<dbReference type="PANTHER" id="PTHR12758">
    <property type="entry name" value="APOPTOSIS INHIBITOR 5-RELATED"/>
    <property type="match status" value="1"/>
</dbReference>
<organism evidence="4 5">
    <name type="scientific">Cryptococcus tetragattii IND107</name>
    <dbReference type="NCBI Taxonomy" id="1296105"/>
    <lineage>
        <taxon>Eukaryota</taxon>
        <taxon>Fungi</taxon>
        <taxon>Dikarya</taxon>
        <taxon>Basidiomycota</taxon>
        <taxon>Agaricomycotina</taxon>
        <taxon>Tremellomycetes</taxon>
        <taxon>Tremellales</taxon>
        <taxon>Cryptococcaceae</taxon>
        <taxon>Cryptococcus</taxon>
        <taxon>Cryptococcus gattii species complex</taxon>
    </lineage>
</organism>
<evidence type="ECO:0000313" key="4">
    <source>
        <dbReference type="EMBL" id="KAL0247299.1"/>
    </source>
</evidence>